<evidence type="ECO:0000313" key="3">
    <source>
        <dbReference type="Proteomes" id="UP001180020"/>
    </source>
</evidence>
<dbReference type="EMBL" id="JAUJYO010000010">
    <property type="protein sequence ID" value="KAK1305602.1"/>
    <property type="molecule type" value="Genomic_DNA"/>
</dbReference>
<accession>A0AAV9DZZ2</accession>
<protein>
    <submittedName>
        <fullName evidence="2">Uncharacterized protein</fullName>
    </submittedName>
</protein>
<reference evidence="2" key="1">
    <citation type="journal article" date="2023" name="Nat. Commun.">
        <title>Diploid and tetraploid genomes of Acorus and the evolution of monocots.</title>
        <authorList>
            <person name="Ma L."/>
            <person name="Liu K.W."/>
            <person name="Li Z."/>
            <person name="Hsiao Y.Y."/>
            <person name="Qi Y."/>
            <person name="Fu T."/>
            <person name="Tang G.D."/>
            <person name="Zhang D."/>
            <person name="Sun W.H."/>
            <person name="Liu D.K."/>
            <person name="Li Y."/>
            <person name="Chen G.Z."/>
            <person name="Liu X.D."/>
            <person name="Liao X.Y."/>
            <person name="Jiang Y.T."/>
            <person name="Yu X."/>
            <person name="Hao Y."/>
            <person name="Huang J."/>
            <person name="Zhao X.W."/>
            <person name="Ke S."/>
            <person name="Chen Y.Y."/>
            <person name="Wu W.L."/>
            <person name="Hsu J.L."/>
            <person name="Lin Y.F."/>
            <person name="Huang M.D."/>
            <person name="Li C.Y."/>
            <person name="Huang L."/>
            <person name="Wang Z.W."/>
            <person name="Zhao X."/>
            <person name="Zhong W.Y."/>
            <person name="Peng D.H."/>
            <person name="Ahmad S."/>
            <person name="Lan S."/>
            <person name="Zhang J.S."/>
            <person name="Tsai W.C."/>
            <person name="Van de Peer Y."/>
            <person name="Liu Z.J."/>
        </authorList>
    </citation>
    <scope>NUCLEOTIDE SEQUENCE</scope>
    <source>
        <strain evidence="2">CP</strain>
    </source>
</reference>
<feature type="region of interest" description="Disordered" evidence="1">
    <location>
        <begin position="1"/>
        <end position="30"/>
    </location>
</feature>
<organism evidence="2 3">
    <name type="scientific">Acorus calamus</name>
    <name type="common">Sweet flag</name>
    <dbReference type="NCBI Taxonomy" id="4465"/>
    <lineage>
        <taxon>Eukaryota</taxon>
        <taxon>Viridiplantae</taxon>
        <taxon>Streptophyta</taxon>
        <taxon>Embryophyta</taxon>
        <taxon>Tracheophyta</taxon>
        <taxon>Spermatophyta</taxon>
        <taxon>Magnoliopsida</taxon>
        <taxon>Liliopsida</taxon>
        <taxon>Acoraceae</taxon>
        <taxon>Acorus</taxon>
    </lineage>
</organism>
<keyword evidence="3" id="KW-1185">Reference proteome</keyword>
<comment type="caution">
    <text evidence="2">The sequence shown here is derived from an EMBL/GenBank/DDBJ whole genome shotgun (WGS) entry which is preliminary data.</text>
</comment>
<dbReference type="Proteomes" id="UP001180020">
    <property type="component" value="Unassembled WGS sequence"/>
</dbReference>
<dbReference type="AlphaFoldDB" id="A0AAV9DZZ2"/>
<sequence length="83" mass="9318">MLEKELKQKTVSPVEISGSYPSQEKQPNDEWQISRPRGWLNWISLGMLGVGGTTESSSFVGVVSDEVIKICESWFDKMVVDLV</sequence>
<evidence type="ECO:0000313" key="2">
    <source>
        <dbReference type="EMBL" id="KAK1305602.1"/>
    </source>
</evidence>
<feature type="compositionally biased region" description="Polar residues" evidence="1">
    <location>
        <begin position="19"/>
        <end position="30"/>
    </location>
</feature>
<reference evidence="2" key="2">
    <citation type="submission" date="2023-06" db="EMBL/GenBank/DDBJ databases">
        <authorList>
            <person name="Ma L."/>
            <person name="Liu K.-W."/>
            <person name="Li Z."/>
            <person name="Hsiao Y.-Y."/>
            <person name="Qi Y."/>
            <person name="Fu T."/>
            <person name="Tang G."/>
            <person name="Zhang D."/>
            <person name="Sun W.-H."/>
            <person name="Liu D.-K."/>
            <person name="Li Y."/>
            <person name="Chen G.-Z."/>
            <person name="Liu X.-D."/>
            <person name="Liao X.-Y."/>
            <person name="Jiang Y.-T."/>
            <person name="Yu X."/>
            <person name="Hao Y."/>
            <person name="Huang J."/>
            <person name="Zhao X.-W."/>
            <person name="Ke S."/>
            <person name="Chen Y.-Y."/>
            <person name="Wu W.-L."/>
            <person name="Hsu J.-L."/>
            <person name="Lin Y.-F."/>
            <person name="Huang M.-D."/>
            <person name="Li C.-Y."/>
            <person name="Huang L."/>
            <person name="Wang Z.-W."/>
            <person name="Zhao X."/>
            <person name="Zhong W.-Y."/>
            <person name="Peng D.-H."/>
            <person name="Ahmad S."/>
            <person name="Lan S."/>
            <person name="Zhang J.-S."/>
            <person name="Tsai W.-C."/>
            <person name="Van De Peer Y."/>
            <person name="Liu Z.-J."/>
        </authorList>
    </citation>
    <scope>NUCLEOTIDE SEQUENCE</scope>
    <source>
        <strain evidence="2">CP</strain>
        <tissue evidence="2">Leaves</tissue>
    </source>
</reference>
<gene>
    <name evidence="2" type="ORF">QJS10_CPA10g00688</name>
</gene>
<evidence type="ECO:0000256" key="1">
    <source>
        <dbReference type="SAM" id="MobiDB-lite"/>
    </source>
</evidence>
<name>A0AAV9DZZ2_ACOCL</name>
<proteinExistence type="predicted"/>